<dbReference type="PANTHER" id="PTHR31157">
    <property type="entry name" value="SCP DOMAIN-CONTAINING PROTEIN"/>
    <property type="match status" value="1"/>
</dbReference>
<keyword evidence="3" id="KW-1185">Reference proteome</keyword>
<dbReference type="AlphaFoldDB" id="A0A395JLM6"/>
<dbReference type="CDD" id="cd05379">
    <property type="entry name" value="CAP_bacterial"/>
    <property type="match status" value="1"/>
</dbReference>
<reference evidence="2 3" key="1">
    <citation type="submission" date="2018-06" db="EMBL/GenBank/DDBJ databases">
        <title>Genomic Encyclopedia of Type Strains, Phase IV (KMG-IV): sequencing the most valuable type-strain genomes for metagenomic binning, comparative biology and taxonomic classification.</title>
        <authorList>
            <person name="Goeker M."/>
        </authorList>
    </citation>
    <scope>NUCLEOTIDE SEQUENCE [LARGE SCALE GENOMIC DNA]</scope>
    <source>
        <strain evidence="2 3">DSM 24032</strain>
    </source>
</reference>
<gene>
    <name evidence="2" type="ORF">DFR28_102744</name>
</gene>
<evidence type="ECO:0000313" key="2">
    <source>
        <dbReference type="EMBL" id="RBP51325.1"/>
    </source>
</evidence>
<dbReference type="SUPFAM" id="SSF55797">
    <property type="entry name" value="PR-1-like"/>
    <property type="match status" value="1"/>
</dbReference>
<protein>
    <submittedName>
        <fullName evidence="2">Cysteine-rich secretory family protein</fullName>
    </submittedName>
</protein>
<evidence type="ECO:0000259" key="1">
    <source>
        <dbReference type="Pfam" id="PF00188"/>
    </source>
</evidence>
<evidence type="ECO:0000313" key="3">
    <source>
        <dbReference type="Proteomes" id="UP000253083"/>
    </source>
</evidence>
<accession>A0A395JLM6</accession>
<dbReference type="InterPro" id="IPR035940">
    <property type="entry name" value="CAP_sf"/>
</dbReference>
<feature type="domain" description="SCP" evidence="1">
    <location>
        <begin position="22"/>
        <end position="134"/>
    </location>
</feature>
<dbReference type="Pfam" id="PF00188">
    <property type="entry name" value="CAP"/>
    <property type="match status" value="1"/>
</dbReference>
<organism evidence="2 3">
    <name type="scientific">Arenicella xantha</name>
    <dbReference type="NCBI Taxonomy" id="644221"/>
    <lineage>
        <taxon>Bacteria</taxon>
        <taxon>Pseudomonadati</taxon>
        <taxon>Pseudomonadota</taxon>
        <taxon>Gammaproteobacteria</taxon>
        <taxon>Arenicellales</taxon>
        <taxon>Arenicellaceae</taxon>
        <taxon>Arenicella</taxon>
    </lineage>
</organism>
<dbReference type="Gene3D" id="3.40.33.10">
    <property type="entry name" value="CAP"/>
    <property type="match status" value="1"/>
</dbReference>
<dbReference type="InterPro" id="IPR014044">
    <property type="entry name" value="CAP_dom"/>
</dbReference>
<name>A0A395JLM6_9GAMM</name>
<dbReference type="InParanoid" id="A0A395JLM6"/>
<proteinExistence type="predicted"/>
<comment type="caution">
    <text evidence="2">The sequence shown here is derived from an EMBL/GenBank/DDBJ whole genome shotgun (WGS) entry which is preliminary data.</text>
</comment>
<dbReference type="PANTHER" id="PTHR31157:SF1">
    <property type="entry name" value="SCP DOMAIN-CONTAINING PROTEIN"/>
    <property type="match status" value="1"/>
</dbReference>
<dbReference type="Proteomes" id="UP000253083">
    <property type="component" value="Unassembled WGS sequence"/>
</dbReference>
<dbReference type="EMBL" id="QNRT01000002">
    <property type="protein sequence ID" value="RBP51325.1"/>
    <property type="molecule type" value="Genomic_DNA"/>
</dbReference>
<sequence length="145" mass="16042">MAATQSADLELQTHADEAAELLALHNQARVDGVKCGWFIRQHAAPLSWNQQLAAAAQQQVRAMAKQQTLTHSAGGNTKQRLAQVGYRWSRYAENIGFAYRDANAAFDGWINSKAHCQNIMDEAQREFGAAHYQGYWSVIIAAPKA</sequence>